<reference evidence="3" key="2">
    <citation type="submission" date="2015-03" db="EMBL/GenBank/DDBJ databases">
        <authorList>
            <consortium name="Pathogen Informatics"/>
            <person name="Murphy D."/>
        </authorList>
    </citation>
    <scope>NUCLEOTIDE SEQUENCE</scope>
    <source>
        <strain evidence="3">N09902308</strain>
    </source>
</reference>
<sequence length="177" mass="18603">MLRGSREYGSRVNGSCTKKLIFSVLAARNGSMRAVSGSGRSNMSDSWIDWNPRIDEPSKAKPSSNTLLSKAEAGIVKCCMMPGRSQNRTSTYSTFSSLASLKTSSGVFSVTECSFTVSAADAMEPILPVSQPRVAQTLLTVPPTTDAGSPRPYCGAMVGKIVTGGMPNGNLVIGSAR</sequence>
<dbReference type="Proteomes" id="UP000048600">
    <property type="component" value="Unassembled WGS sequence"/>
</dbReference>
<gene>
    <name evidence="1" type="ORF">ERS007720_02872</name>
    <name evidence="3" type="ORF">ERS007739_01262</name>
    <name evidence="2" type="ORF">ERS007741_03209</name>
</gene>
<evidence type="ECO:0000313" key="6">
    <source>
        <dbReference type="Proteomes" id="UP000048600"/>
    </source>
</evidence>
<evidence type="ECO:0000313" key="3">
    <source>
        <dbReference type="EMBL" id="COX41967.1"/>
    </source>
</evidence>
<protein>
    <submittedName>
        <fullName evidence="1">Uncharacterized protein</fullName>
    </submittedName>
</protein>
<dbReference type="Proteomes" id="UP000039021">
    <property type="component" value="Unassembled WGS sequence"/>
</dbReference>
<dbReference type="EMBL" id="CSAJ01000407">
    <property type="protein sequence ID" value="COW57196.1"/>
    <property type="molecule type" value="Genomic_DNA"/>
</dbReference>
<dbReference type="EMBL" id="CHKL01000456">
    <property type="protein sequence ID" value="COW81510.1"/>
    <property type="molecule type" value="Genomic_DNA"/>
</dbReference>
<dbReference type="AlphaFoldDB" id="A0A655J999"/>
<reference evidence="4 5" key="1">
    <citation type="submission" date="2015-03" db="EMBL/GenBank/DDBJ databases">
        <authorList>
            <consortium name="Pathogen Informatics"/>
        </authorList>
    </citation>
    <scope>NUCLEOTIDE SEQUENCE [LARGE SCALE GENOMIC DNA]</scope>
    <source>
        <strain evidence="1 5">M09401471</strain>
        <strain evidence="4">N09902308</strain>
        <strain evidence="2 6">P00601463</strain>
    </source>
</reference>
<dbReference type="EMBL" id="CSBK01000456">
    <property type="protein sequence ID" value="COX41967.1"/>
    <property type="molecule type" value="Genomic_DNA"/>
</dbReference>
<accession>A0A655J999</accession>
<evidence type="ECO:0000313" key="4">
    <source>
        <dbReference type="Proteomes" id="UP000039021"/>
    </source>
</evidence>
<evidence type="ECO:0000313" key="5">
    <source>
        <dbReference type="Proteomes" id="UP000044938"/>
    </source>
</evidence>
<proteinExistence type="predicted"/>
<evidence type="ECO:0000313" key="1">
    <source>
        <dbReference type="EMBL" id="COW57196.1"/>
    </source>
</evidence>
<name>A0A655J999_MYCTX</name>
<evidence type="ECO:0000313" key="2">
    <source>
        <dbReference type="EMBL" id="COW81510.1"/>
    </source>
</evidence>
<organism evidence="1 5">
    <name type="scientific">Mycobacterium tuberculosis</name>
    <dbReference type="NCBI Taxonomy" id="1773"/>
    <lineage>
        <taxon>Bacteria</taxon>
        <taxon>Bacillati</taxon>
        <taxon>Actinomycetota</taxon>
        <taxon>Actinomycetes</taxon>
        <taxon>Mycobacteriales</taxon>
        <taxon>Mycobacteriaceae</taxon>
        <taxon>Mycobacterium</taxon>
        <taxon>Mycobacterium tuberculosis complex</taxon>
    </lineage>
</organism>
<dbReference type="Proteomes" id="UP000044938">
    <property type="component" value="Unassembled WGS sequence"/>
</dbReference>